<reference evidence="3" key="1">
    <citation type="submission" date="2012-08" db="EMBL/GenBank/DDBJ databases">
        <title>The Genome Sequence of Wuchereria bancrofti.</title>
        <authorList>
            <person name="Nutman T.B."/>
            <person name="Fink D.L."/>
            <person name="Russ C."/>
            <person name="Young S."/>
            <person name="Zeng Q."/>
            <person name="Koehrsen M."/>
            <person name="Alvarado L."/>
            <person name="Berlin A."/>
            <person name="Chapman S.B."/>
            <person name="Chen Z."/>
            <person name="Freedman E."/>
            <person name="Gellesch M."/>
            <person name="Goldberg J."/>
            <person name="Griggs A."/>
            <person name="Gujja S."/>
            <person name="Heilman E.R."/>
            <person name="Heiman D."/>
            <person name="Hepburn T."/>
            <person name="Howarth C."/>
            <person name="Jen D."/>
            <person name="Larson L."/>
            <person name="Lewis B."/>
            <person name="Mehta T."/>
            <person name="Park D."/>
            <person name="Pearson M."/>
            <person name="Roberts A."/>
            <person name="Saif S."/>
            <person name="Shea T."/>
            <person name="Shenoy N."/>
            <person name="Sisk P."/>
            <person name="Stolte C."/>
            <person name="Sykes S."/>
            <person name="Walk T."/>
            <person name="White J."/>
            <person name="Yandava C."/>
            <person name="Haas B."/>
            <person name="Henn M.R."/>
            <person name="Nusbaum C."/>
            <person name="Birren B."/>
        </authorList>
    </citation>
    <scope>NUCLEOTIDE SEQUENCE [LARGE SCALE GENOMIC DNA]</scope>
    <source>
        <strain evidence="3">NA</strain>
    </source>
</reference>
<dbReference type="Proteomes" id="UP000004810">
    <property type="component" value="Unassembled WGS sequence"/>
</dbReference>
<accession>J9DM09</accession>
<feature type="domain" description="CCR4-NOT transcription complex subunit 1-like NOT1 connector" evidence="1">
    <location>
        <begin position="3"/>
        <end position="80"/>
    </location>
</feature>
<feature type="non-terminal residue" evidence="2">
    <location>
        <position position="1"/>
    </location>
</feature>
<dbReference type="EMBL" id="ADBV01021019">
    <property type="protein sequence ID" value="EJW70653.1"/>
    <property type="molecule type" value="Genomic_DNA"/>
</dbReference>
<dbReference type="InterPro" id="IPR055454">
    <property type="entry name" value="CNOT1-like_NOT1_connector"/>
</dbReference>
<protein>
    <recommendedName>
        <fullName evidence="1">CCR4-NOT transcription complex subunit 1-like NOT1 connector domain-containing protein</fullName>
    </recommendedName>
</protein>
<sequence>PPEIDWNRRLKDVFLQLCRILLTQIPLGDLARRVTRVIVDCRLDYRFNVDAMDLLAKHMLIQMNVYDQNLAMLIDSGSNFE</sequence>
<evidence type="ECO:0000259" key="1">
    <source>
        <dbReference type="Pfam" id="PF25097"/>
    </source>
</evidence>
<proteinExistence type="predicted"/>
<gene>
    <name evidence="2" type="ORF">WUBG_18442</name>
</gene>
<organism evidence="2 3">
    <name type="scientific">Wuchereria bancrofti</name>
    <dbReference type="NCBI Taxonomy" id="6293"/>
    <lineage>
        <taxon>Eukaryota</taxon>
        <taxon>Metazoa</taxon>
        <taxon>Ecdysozoa</taxon>
        <taxon>Nematoda</taxon>
        <taxon>Chromadorea</taxon>
        <taxon>Rhabditida</taxon>
        <taxon>Spirurina</taxon>
        <taxon>Spiruromorpha</taxon>
        <taxon>Filarioidea</taxon>
        <taxon>Onchocercidae</taxon>
        <taxon>Wuchereria</taxon>
    </lineage>
</organism>
<dbReference type="Pfam" id="PF25097">
    <property type="entry name" value="ARM_Cnot1"/>
    <property type="match status" value="1"/>
</dbReference>
<dbReference type="AlphaFoldDB" id="J9DM09"/>
<evidence type="ECO:0000313" key="3">
    <source>
        <dbReference type="Proteomes" id="UP000004810"/>
    </source>
</evidence>
<comment type="caution">
    <text evidence="2">The sequence shown here is derived from an EMBL/GenBank/DDBJ whole genome shotgun (WGS) entry which is preliminary data.</text>
</comment>
<evidence type="ECO:0000313" key="2">
    <source>
        <dbReference type="EMBL" id="EJW70653.1"/>
    </source>
</evidence>
<feature type="non-terminal residue" evidence="2">
    <location>
        <position position="81"/>
    </location>
</feature>
<name>J9DM09_WUCBA</name>